<keyword evidence="2" id="KW-0349">Heme</keyword>
<dbReference type="RefSeq" id="WP_284221493.1">
    <property type="nucleotide sequence ID" value="NZ_BSOY01000011.1"/>
</dbReference>
<feature type="signal peptide" evidence="6">
    <location>
        <begin position="1"/>
        <end position="21"/>
    </location>
</feature>
<comment type="caution">
    <text evidence="7">The sequence shown here is derived from an EMBL/GenBank/DDBJ whole genome shotgun (WGS) entry which is preliminary data.</text>
</comment>
<evidence type="ECO:0000256" key="5">
    <source>
        <dbReference type="ARBA" id="ARBA00023004"/>
    </source>
</evidence>
<dbReference type="Pfam" id="PF01322">
    <property type="entry name" value="Cytochrom_C_2"/>
    <property type="match status" value="1"/>
</dbReference>
<keyword evidence="3" id="KW-0479">Metal-binding</keyword>
<proteinExistence type="predicted"/>
<reference evidence="8" key="1">
    <citation type="journal article" date="2019" name="Int. J. Syst. Evol. Microbiol.">
        <title>The Global Catalogue of Microorganisms (GCM) 10K type strain sequencing project: providing services to taxonomists for standard genome sequencing and annotation.</title>
        <authorList>
            <consortium name="The Broad Institute Genomics Platform"/>
            <consortium name="The Broad Institute Genome Sequencing Center for Infectious Disease"/>
            <person name="Wu L."/>
            <person name="Ma J."/>
        </authorList>
    </citation>
    <scope>NUCLEOTIDE SEQUENCE [LARGE SCALE GENOMIC DNA]</scope>
    <source>
        <strain evidence="8">NBRC 110107</strain>
    </source>
</reference>
<dbReference type="PROSITE" id="PS51009">
    <property type="entry name" value="CYTCII"/>
    <property type="match status" value="1"/>
</dbReference>
<organism evidence="7 8">
    <name type="scientific">Brevundimonas denitrificans</name>
    <dbReference type="NCBI Taxonomy" id="1443434"/>
    <lineage>
        <taxon>Bacteria</taxon>
        <taxon>Pseudomonadati</taxon>
        <taxon>Pseudomonadota</taxon>
        <taxon>Alphaproteobacteria</taxon>
        <taxon>Caulobacterales</taxon>
        <taxon>Caulobacteraceae</taxon>
        <taxon>Brevundimonas</taxon>
    </lineage>
</organism>
<dbReference type="Gene3D" id="1.20.120.10">
    <property type="entry name" value="Cytochrome c/b562"/>
    <property type="match status" value="1"/>
</dbReference>
<name>A0ABQ6BK19_9CAUL</name>
<evidence type="ECO:0000313" key="7">
    <source>
        <dbReference type="EMBL" id="GLS00836.1"/>
    </source>
</evidence>
<sequence length="151" mass="15503">MKRIMTATVIGLLCLGGAAGAQDARSPLADTVEARQAAMMLSGVAMGSIKAAIDAGQPIAGQRFPTRALSRWAHAVPGAFPAGSGAEAGVRTNAKPEIWSDRAGFEARAADYAAAADRLAELAAGEDAAAFAAQWAVVRASCQSCHDRYKT</sequence>
<keyword evidence="8" id="KW-1185">Reference proteome</keyword>
<evidence type="ECO:0000256" key="6">
    <source>
        <dbReference type="SAM" id="SignalP"/>
    </source>
</evidence>
<evidence type="ECO:0000256" key="2">
    <source>
        <dbReference type="ARBA" id="ARBA00022617"/>
    </source>
</evidence>
<evidence type="ECO:0008006" key="9">
    <source>
        <dbReference type="Google" id="ProtNLM"/>
    </source>
</evidence>
<dbReference type="InterPro" id="IPR002321">
    <property type="entry name" value="Cyt_c_II"/>
</dbReference>
<keyword evidence="1" id="KW-0813">Transport</keyword>
<feature type="chain" id="PRO_5045795890" description="Cytochrome c" evidence="6">
    <location>
        <begin position="22"/>
        <end position="151"/>
    </location>
</feature>
<dbReference type="SUPFAM" id="SSF47175">
    <property type="entry name" value="Cytochromes"/>
    <property type="match status" value="1"/>
</dbReference>
<dbReference type="InterPro" id="IPR010980">
    <property type="entry name" value="Cyt_c/b562"/>
</dbReference>
<evidence type="ECO:0000256" key="4">
    <source>
        <dbReference type="ARBA" id="ARBA00022982"/>
    </source>
</evidence>
<gene>
    <name evidence="7" type="ORF">GCM10007859_08450</name>
</gene>
<dbReference type="Proteomes" id="UP001156921">
    <property type="component" value="Unassembled WGS sequence"/>
</dbReference>
<accession>A0ABQ6BK19</accession>
<evidence type="ECO:0000256" key="1">
    <source>
        <dbReference type="ARBA" id="ARBA00022448"/>
    </source>
</evidence>
<evidence type="ECO:0000256" key="3">
    <source>
        <dbReference type="ARBA" id="ARBA00022723"/>
    </source>
</evidence>
<keyword evidence="5" id="KW-0408">Iron</keyword>
<dbReference type="EMBL" id="BSOY01000011">
    <property type="protein sequence ID" value="GLS00836.1"/>
    <property type="molecule type" value="Genomic_DNA"/>
</dbReference>
<dbReference type="PIRSF" id="PIRSF000027">
    <property type="entry name" value="Cytc_c_prime"/>
    <property type="match status" value="1"/>
</dbReference>
<keyword evidence="6" id="KW-0732">Signal</keyword>
<keyword evidence="4" id="KW-0249">Electron transport</keyword>
<protein>
    <recommendedName>
        <fullName evidence="9">Cytochrome c</fullName>
    </recommendedName>
</protein>
<evidence type="ECO:0000313" key="8">
    <source>
        <dbReference type="Proteomes" id="UP001156921"/>
    </source>
</evidence>
<dbReference type="InterPro" id="IPR012127">
    <property type="entry name" value="Cyt_c_prime"/>
</dbReference>